<proteinExistence type="predicted"/>
<sequence length="83" mass="8977">MKKIIGGALISIVLLTACADQNAEASLGRLEAIGKEKFTNNSYTITIFKDKETGCQYMNIDAANGPLIEPILNSEGKPYCPQK</sequence>
<reference evidence="3 4" key="1">
    <citation type="submission" date="2017-04" db="EMBL/GenBank/DDBJ databases">
        <title>The Characteristic of a Fine Plant Growth-Promoting Rhizobacteria Bacillus mycoides Gnyt1 and its Whole Genome Sequencing Analysis.</title>
        <authorList>
            <person name="Li J.H."/>
            <person name="Yao T."/>
        </authorList>
    </citation>
    <scope>NUCLEOTIDE SEQUENCE [LARGE SCALE GENOMIC DNA]</scope>
    <source>
        <strain evidence="3 4">Gnyt1</strain>
        <plasmid evidence="4">Plasmid unnamed3</plasmid>
    </source>
</reference>
<dbReference type="EMBL" id="CP020746">
    <property type="protein sequence ID" value="ARJ25723.1"/>
    <property type="molecule type" value="Genomic_DNA"/>
</dbReference>
<dbReference type="Pfam" id="PF20037">
    <property type="entry name" value="DUF6440"/>
    <property type="match status" value="1"/>
</dbReference>
<feature type="domain" description="DUF6440" evidence="2">
    <location>
        <begin position="29"/>
        <end position="80"/>
    </location>
</feature>
<organism evidence="3 4">
    <name type="scientific">Bacillus mycoides</name>
    <dbReference type="NCBI Taxonomy" id="1405"/>
    <lineage>
        <taxon>Bacteria</taxon>
        <taxon>Bacillati</taxon>
        <taxon>Bacillota</taxon>
        <taxon>Bacilli</taxon>
        <taxon>Bacillales</taxon>
        <taxon>Bacillaceae</taxon>
        <taxon>Bacillus</taxon>
        <taxon>Bacillus cereus group</taxon>
    </lineage>
</organism>
<keyword evidence="3" id="KW-0614">Plasmid</keyword>
<evidence type="ECO:0000313" key="4">
    <source>
        <dbReference type="Proteomes" id="UP000192932"/>
    </source>
</evidence>
<protein>
    <recommendedName>
        <fullName evidence="2">DUF6440 domain-containing protein</fullName>
    </recommendedName>
</protein>
<dbReference type="PROSITE" id="PS51257">
    <property type="entry name" value="PROKAR_LIPOPROTEIN"/>
    <property type="match status" value="1"/>
</dbReference>
<dbReference type="InterPro" id="IPR045515">
    <property type="entry name" value="DUF6440"/>
</dbReference>
<name>A0A1W6AIQ6_BACMY</name>
<dbReference type="Proteomes" id="UP000192932">
    <property type="component" value="Plasmid unnamed3"/>
</dbReference>
<feature type="signal peptide" evidence="1">
    <location>
        <begin position="1"/>
        <end position="19"/>
    </location>
</feature>
<evidence type="ECO:0000256" key="1">
    <source>
        <dbReference type="SAM" id="SignalP"/>
    </source>
</evidence>
<keyword evidence="1" id="KW-0732">Signal</keyword>
<dbReference type="RefSeq" id="WP_085313443.1">
    <property type="nucleotide sequence ID" value="NZ_CP020746.1"/>
</dbReference>
<accession>A0A1W6AIQ6</accession>
<dbReference type="AlphaFoldDB" id="A0A1W6AIQ6"/>
<evidence type="ECO:0000259" key="2">
    <source>
        <dbReference type="Pfam" id="PF20037"/>
    </source>
</evidence>
<evidence type="ECO:0000313" key="3">
    <source>
        <dbReference type="EMBL" id="ARJ25723.1"/>
    </source>
</evidence>
<gene>
    <name evidence="3" type="ORF">B7492_32300</name>
</gene>
<feature type="chain" id="PRO_5038655130" description="DUF6440 domain-containing protein" evidence="1">
    <location>
        <begin position="20"/>
        <end position="83"/>
    </location>
</feature>
<geneLocation type="plasmid" evidence="3 4">
    <name>unnamed3</name>
</geneLocation>